<feature type="domain" description="HTH myb-type" evidence="8">
    <location>
        <begin position="172"/>
        <end position="227"/>
    </location>
</feature>
<evidence type="ECO:0000256" key="2">
    <source>
        <dbReference type="ARBA" id="ARBA00023125"/>
    </source>
</evidence>
<gene>
    <name evidence="9" type="ORF">PVAP13_7NG315200</name>
</gene>
<evidence type="ECO:0000259" key="8">
    <source>
        <dbReference type="PROSITE" id="PS51294"/>
    </source>
</evidence>
<dbReference type="AlphaFoldDB" id="A0A8T0QC15"/>
<comment type="caution">
    <text evidence="9">The sequence shown here is derived from an EMBL/GenBank/DDBJ whole genome shotgun (WGS) entry which is preliminary data.</text>
</comment>
<dbReference type="InterPro" id="IPR001005">
    <property type="entry name" value="SANT/Myb"/>
</dbReference>
<dbReference type="Gene3D" id="1.10.10.60">
    <property type="entry name" value="Homeodomain-like"/>
    <property type="match status" value="1"/>
</dbReference>
<dbReference type="PANTHER" id="PTHR44042">
    <property type="entry name" value="DUPLICATED HOMEODOMAIN-LIKE SUPERFAMILY PROTEIN-RELATED"/>
    <property type="match status" value="1"/>
</dbReference>
<dbReference type="NCBIfam" id="TIGR01557">
    <property type="entry name" value="myb_SHAQKYF"/>
    <property type="match status" value="1"/>
</dbReference>
<feature type="domain" description="Myb-like" evidence="6">
    <location>
        <begin position="179"/>
        <end position="223"/>
    </location>
</feature>
<keyword evidence="3" id="KW-0804">Transcription</keyword>
<proteinExistence type="predicted"/>
<accession>A0A8T0QC15</accession>
<dbReference type="InterPro" id="IPR056195">
    <property type="entry name" value="HTH_70"/>
</dbReference>
<dbReference type="InterPro" id="IPR017930">
    <property type="entry name" value="Myb_dom"/>
</dbReference>
<dbReference type="Proteomes" id="UP000823388">
    <property type="component" value="Chromosome 7N"/>
</dbReference>
<dbReference type="PANTHER" id="PTHR44042:SF61">
    <property type="entry name" value="HTH MYB-TYPE DOMAIN-CONTAINING PROTEIN"/>
    <property type="match status" value="1"/>
</dbReference>
<keyword evidence="4" id="KW-0539">Nucleus</keyword>
<dbReference type="SUPFAM" id="SSF46689">
    <property type="entry name" value="Homeodomain-like"/>
    <property type="match status" value="1"/>
</dbReference>
<feature type="compositionally biased region" description="Polar residues" evidence="5">
    <location>
        <begin position="266"/>
        <end position="288"/>
    </location>
</feature>
<sequence length="358" mass="39900">MDPINFNGEWSASEIQIVRSLIARYNANNSYVGDMNKKNNDIVNEIQAMFPLKAKHQVIRLYANLVVEMIQSGTGNNTYHFVEASENIMNNNYEIPVKDSTMNNTRVAQDVPCGHPAPQMKSPLTEFGTMEKHRNEVTRDVVDHNFEIPIKDPTMDNIRAVHDVPRSQPAPQKKLTGFWNEEEHRLFLHGLKVYGRGNWKNISKYFVTTRTPVQISGHAQKYFLMQGNTSRKQRYSINDVGLHDIEPGVQNNTSGREGHAFDGGANNPNNYGASGQHTTMNNPDQVQSPIPYHASQANIDGSQAPAGAGASNHQQMGATSSSTVPITEGAGGSQAAWTSDHLEDFFFEDEMMDMGDMF</sequence>
<evidence type="ECO:0000313" key="9">
    <source>
        <dbReference type="EMBL" id="KAG2568376.1"/>
    </source>
</evidence>
<evidence type="ECO:0000256" key="1">
    <source>
        <dbReference type="ARBA" id="ARBA00023015"/>
    </source>
</evidence>
<evidence type="ECO:0000256" key="4">
    <source>
        <dbReference type="ARBA" id="ARBA00023242"/>
    </source>
</evidence>
<keyword evidence="2" id="KW-0238">DNA-binding</keyword>
<dbReference type="InterPro" id="IPR017884">
    <property type="entry name" value="SANT_dom"/>
</dbReference>
<feature type="region of interest" description="Disordered" evidence="5">
    <location>
        <begin position="246"/>
        <end position="335"/>
    </location>
</feature>
<dbReference type="InterPro" id="IPR009057">
    <property type="entry name" value="Homeodomain-like_sf"/>
</dbReference>
<keyword evidence="1" id="KW-0805">Transcription regulation</keyword>
<dbReference type="EMBL" id="CM029050">
    <property type="protein sequence ID" value="KAG2568376.1"/>
    <property type="molecule type" value="Genomic_DNA"/>
</dbReference>
<feature type="domain" description="SANT" evidence="7">
    <location>
        <begin position="179"/>
        <end position="212"/>
    </location>
</feature>
<evidence type="ECO:0000256" key="3">
    <source>
        <dbReference type="ARBA" id="ARBA00023163"/>
    </source>
</evidence>
<dbReference type="GO" id="GO:0003677">
    <property type="term" value="F:DNA binding"/>
    <property type="evidence" value="ECO:0007669"/>
    <property type="project" value="UniProtKB-KW"/>
</dbReference>
<dbReference type="PROSITE" id="PS50090">
    <property type="entry name" value="MYB_LIKE"/>
    <property type="match status" value="1"/>
</dbReference>
<evidence type="ECO:0000259" key="7">
    <source>
        <dbReference type="PROSITE" id="PS51293"/>
    </source>
</evidence>
<dbReference type="PROSITE" id="PS51294">
    <property type="entry name" value="HTH_MYB"/>
    <property type="match status" value="1"/>
</dbReference>
<feature type="compositionally biased region" description="Polar residues" evidence="5">
    <location>
        <begin position="311"/>
        <end position="325"/>
    </location>
</feature>
<dbReference type="Pfam" id="PF00249">
    <property type="entry name" value="Myb_DNA-binding"/>
    <property type="match status" value="1"/>
</dbReference>
<dbReference type="PROSITE" id="PS51293">
    <property type="entry name" value="SANT"/>
    <property type="match status" value="1"/>
</dbReference>
<evidence type="ECO:0000256" key="5">
    <source>
        <dbReference type="SAM" id="MobiDB-lite"/>
    </source>
</evidence>
<dbReference type="CDD" id="cd00167">
    <property type="entry name" value="SANT"/>
    <property type="match status" value="1"/>
</dbReference>
<dbReference type="Pfam" id="PF23671">
    <property type="entry name" value="HTH_70"/>
    <property type="match status" value="1"/>
</dbReference>
<keyword evidence="10" id="KW-1185">Reference proteome</keyword>
<dbReference type="InterPro" id="IPR006447">
    <property type="entry name" value="Myb_dom_plants"/>
</dbReference>
<protein>
    <submittedName>
        <fullName evidence="9">Uncharacterized protein</fullName>
    </submittedName>
</protein>
<dbReference type="SMART" id="SM00717">
    <property type="entry name" value="SANT"/>
    <property type="match status" value="2"/>
</dbReference>
<organism evidence="9 10">
    <name type="scientific">Panicum virgatum</name>
    <name type="common">Blackwell switchgrass</name>
    <dbReference type="NCBI Taxonomy" id="38727"/>
    <lineage>
        <taxon>Eukaryota</taxon>
        <taxon>Viridiplantae</taxon>
        <taxon>Streptophyta</taxon>
        <taxon>Embryophyta</taxon>
        <taxon>Tracheophyta</taxon>
        <taxon>Spermatophyta</taxon>
        <taxon>Magnoliopsida</taxon>
        <taxon>Liliopsida</taxon>
        <taxon>Poales</taxon>
        <taxon>Poaceae</taxon>
        <taxon>PACMAD clade</taxon>
        <taxon>Panicoideae</taxon>
        <taxon>Panicodae</taxon>
        <taxon>Paniceae</taxon>
        <taxon>Panicinae</taxon>
        <taxon>Panicum</taxon>
        <taxon>Panicum sect. Hiantes</taxon>
    </lineage>
</organism>
<reference evidence="9" key="1">
    <citation type="submission" date="2020-05" db="EMBL/GenBank/DDBJ databases">
        <title>WGS assembly of Panicum virgatum.</title>
        <authorList>
            <person name="Lovell J.T."/>
            <person name="Jenkins J."/>
            <person name="Shu S."/>
            <person name="Juenger T.E."/>
            <person name="Schmutz J."/>
        </authorList>
    </citation>
    <scope>NUCLEOTIDE SEQUENCE</scope>
    <source>
        <strain evidence="9">AP13</strain>
    </source>
</reference>
<name>A0A8T0QC15_PANVG</name>
<evidence type="ECO:0000259" key="6">
    <source>
        <dbReference type="PROSITE" id="PS50090"/>
    </source>
</evidence>
<evidence type="ECO:0000313" key="10">
    <source>
        <dbReference type="Proteomes" id="UP000823388"/>
    </source>
</evidence>